<evidence type="ECO:0000256" key="1">
    <source>
        <dbReference type="ARBA" id="ARBA00004651"/>
    </source>
</evidence>
<feature type="domain" description="ABC transmembrane type-1" evidence="6">
    <location>
        <begin position="383"/>
        <end position="574"/>
    </location>
</feature>
<dbReference type="EMBL" id="BJYG01000042">
    <property type="protein sequence ID" value="GEN64448.1"/>
    <property type="molecule type" value="Genomic_DNA"/>
</dbReference>
<dbReference type="InterPro" id="IPR035906">
    <property type="entry name" value="MetI-like_sf"/>
</dbReference>
<dbReference type="Proteomes" id="UP000321746">
    <property type="component" value="Unassembled WGS sequence"/>
</dbReference>
<organism evidence="7 8">
    <name type="scientific">Acetobacter oeni</name>
    <dbReference type="NCBI Taxonomy" id="304077"/>
    <lineage>
        <taxon>Bacteria</taxon>
        <taxon>Pseudomonadati</taxon>
        <taxon>Pseudomonadota</taxon>
        <taxon>Alphaproteobacteria</taxon>
        <taxon>Acetobacterales</taxon>
        <taxon>Acetobacteraceae</taxon>
        <taxon>Acetobacter</taxon>
    </lineage>
</organism>
<keyword evidence="5" id="KW-0813">Transport</keyword>
<evidence type="ECO:0000256" key="4">
    <source>
        <dbReference type="ARBA" id="ARBA00023136"/>
    </source>
</evidence>
<feature type="transmembrane region" description="Helical" evidence="5">
    <location>
        <begin position="146"/>
        <end position="166"/>
    </location>
</feature>
<gene>
    <name evidence="7" type="ORF">AOE01nite_26720</name>
</gene>
<name>A0A511XNC1_9PROT</name>
<keyword evidence="8" id="KW-1185">Reference proteome</keyword>
<dbReference type="PANTHER" id="PTHR42744">
    <property type="entry name" value="BINDING-PROTEIN-DEPENDENT TRANSPORT SYSTEMS INNER MEMBRANE COMPONENT"/>
    <property type="match status" value="1"/>
</dbReference>
<feature type="transmembrane region" description="Helical" evidence="5">
    <location>
        <begin position="383"/>
        <end position="405"/>
    </location>
</feature>
<dbReference type="PANTHER" id="PTHR42744:SF1">
    <property type="entry name" value="BINDING-PROTEIN-DEPENDENT TRANSPORT SYSTEMS INNER MEMBRANE COMPONENT"/>
    <property type="match status" value="1"/>
</dbReference>
<feature type="transmembrane region" description="Helical" evidence="5">
    <location>
        <begin position="71"/>
        <end position="98"/>
    </location>
</feature>
<dbReference type="SUPFAM" id="SSF161098">
    <property type="entry name" value="MetI-like"/>
    <property type="match status" value="2"/>
</dbReference>
<comment type="subcellular location">
    <subcellularLocation>
        <location evidence="1 5">Cell membrane</location>
        <topology evidence="1 5">Multi-pass membrane protein</topology>
    </subcellularLocation>
</comment>
<dbReference type="GO" id="GO:0005886">
    <property type="term" value="C:plasma membrane"/>
    <property type="evidence" value="ECO:0007669"/>
    <property type="project" value="UniProtKB-SubCell"/>
</dbReference>
<dbReference type="RefSeq" id="WP_146890957.1">
    <property type="nucleotide sequence ID" value="NZ_BJYG01000042.1"/>
</dbReference>
<keyword evidence="3 5" id="KW-1133">Transmembrane helix</keyword>
<feature type="domain" description="ABC transmembrane type-1" evidence="6">
    <location>
        <begin position="72"/>
        <end position="267"/>
    </location>
</feature>
<dbReference type="AlphaFoldDB" id="A0A511XNC1"/>
<reference evidence="7 8" key="1">
    <citation type="submission" date="2019-07" db="EMBL/GenBank/DDBJ databases">
        <title>Whole genome shotgun sequence of Acetobacter oeni NBRC 105207.</title>
        <authorList>
            <person name="Hosoyama A."/>
            <person name="Uohara A."/>
            <person name="Ohji S."/>
            <person name="Ichikawa N."/>
        </authorList>
    </citation>
    <scope>NUCLEOTIDE SEQUENCE [LARGE SCALE GENOMIC DNA]</scope>
    <source>
        <strain evidence="7 8">NBRC 105207</strain>
    </source>
</reference>
<feature type="transmembrane region" description="Helical" evidence="5">
    <location>
        <begin position="114"/>
        <end position="134"/>
    </location>
</feature>
<dbReference type="CDD" id="cd06261">
    <property type="entry name" value="TM_PBP2"/>
    <property type="match status" value="1"/>
</dbReference>
<dbReference type="Pfam" id="PF00528">
    <property type="entry name" value="BPD_transp_1"/>
    <property type="match status" value="1"/>
</dbReference>
<dbReference type="Gene3D" id="1.10.3720.10">
    <property type="entry name" value="MetI-like"/>
    <property type="match status" value="2"/>
</dbReference>
<evidence type="ECO:0000313" key="8">
    <source>
        <dbReference type="Proteomes" id="UP000321746"/>
    </source>
</evidence>
<feature type="transmembrane region" description="Helical" evidence="5">
    <location>
        <begin position="417"/>
        <end position="440"/>
    </location>
</feature>
<evidence type="ECO:0000259" key="6">
    <source>
        <dbReference type="PROSITE" id="PS50928"/>
    </source>
</evidence>
<dbReference type="PROSITE" id="PS50928">
    <property type="entry name" value="ABC_TM1"/>
    <property type="match status" value="2"/>
</dbReference>
<comment type="caution">
    <text evidence="7">The sequence shown here is derived from an EMBL/GenBank/DDBJ whole genome shotgun (WGS) entry which is preliminary data.</text>
</comment>
<feature type="transmembrane region" description="Helical" evidence="5">
    <location>
        <begin position="29"/>
        <end position="50"/>
    </location>
</feature>
<dbReference type="InterPro" id="IPR000515">
    <property type="entry name" value="MetI-like"/>
</dbReference>
<feature type="transmembrane region" description="Helical" evidence="5">
    <location>
        <begin position="248"/>
        <end position="267"/>
    </location>
</feature>
<accession>A0A511XNC1</accession>
<sequence length="587" mass="63768">MSASGSLSSERFSAEELPLWSGVRRLTGIRALICLLCLEMLTGVSVHLLAGSDVVSGRQAAHLSLIRLPDCALHTTLRMATALVLSFIFLICCGFALAGSERLRENILSFSDELRAVPVCGFLVFVAPLFSMLLPGHGFIGEWLTCASVFPVLAAPMMVALLRAWGNVPDDLALVARGFRLTGWQTFWRLVVPAAIPALVRGAARAMPYAWLALLWAEIFIRHRVNFVAPGLGAYVSAAATTGDGWPVVLAVMVMVLIVAGYDWLVFRPLLMWSERFVTKDNGQALCGASGEPWVLRFIRRAPGIGWLGGHVQQTARALGTLRLGKNPVAVVSADVIAQPAVSETAMLTALCTATLIFCWQPLIFHIGPGEMTRVVALGFSTLLRVLVMVFLTATIWVFPGVWLGMHRGAVMKHMTLLRLPGIVPTIMLFPLVAALITTFRLSSGFWLMPLLVLGPQWFLATRLVESVASFPKGLFEAARAYNIRGWMWWRSVVLPGLGEGWLAGARAAFFGAWNLAIAAEFVRWGDVRLISDGLGSYIAEAMEGGDAVRAAFGVMVMTAFAAFFDALVWTPLAAWVRRRTTGVTVG</sequence>
<dbReference type="OrthoDB" id="9806809at2"/>
<keyword evidence="4 5" id="KW-0472">Membrane</keyword>
<evidence type="ECO:0000256" key="5">
    <source>
        <dbReference type="RuleBase" id="RU363032"/>
    </source>
</evidence>
<protein>
    <submittedName>
        <fullName evidence="7">ABC transporter permease</fullName>
    </submittedName>
</protein>
<comment type="similarity">
    <text evidence="5">Belongs to the binding-protein-dependent transport system permease family.</text>
</comment>
<feature type="transmembrane region" description="Helical" evidence="5">
    <location>
        <begin position="551"/>
        <end position="570"/>
    </location>
</feature>
<feature type="transmembrane region" description="Helical" evidence="5">
    <location>
        <begin position="345"/>
        <end position="363"/>
    </location>
</feature>
<dbReference type="GO" id="GO:0055085">
    <property type="term" value="P:transmembrane transport"/>
    <property type="evidence" value="ECO:0007669"/>
    <property type="project" value="InterPro"/>
</dbReference>
<evidence type="ECO:0000313" key="7">
    <source>
        <dbReference type="EMBL" id="GEN64448.1"/>
    </source>
</evidence>
<evidence type="ECO:0000256" key="2">
    <source>
        <dbReference type="ARBA" id="ARBA00022692"/>
    </source>
</evidence>
<proteinExistence type="inferred from homology"/>
<evidence type="ECO:0000256" key="3">
    <source>
        <dbReference type="ARBA" id="ARBA00022989"/>
    </source>
</evidence>
<keyword evidence="2 5" id="KW-0812">Transmembrane</keyword>